<name>A0A4R3MMT7_9HYPH</name>
<dbReference type="Proteomes" id="UP000295678">
    <property type="component" value="Unassembled WGS sequence"/>
</dbReference>
<keyword evidence="2" id="KW-1185">Reference proteome</keyword>
<organism evidence="1 2">
    <name type="scientific">Tepidamorphus gemmatus</name>
    <dbReference type="NCBI Taxonomy" id="747076"/>
    <lineage>
        <taxon>Bacteria</taxon>
        <taxon>Pseudomonadati</taxon>
        <taxon>Pseudomonadota</taxon>
        <taxon>Alphaproteobacteria</taxon>
        <taxon>Hyphomicrobiales</taxon>
        <taxon>Tepidamorphaceae</taxon>
        <taxon>Tepidamorphus</taxon>
    </lineage>
</organism>
<protein>
    <submittedName>
        <fullName evidence="1">Uncharacterized protein</fullName>
    </submittedName>
</protein>
<reference evidence="1 2" key="1">
    <citation type="submission" date="2019-03" db="EMBL/GenBank/DDBJ databases">
        <title>Genomic Encyclopedia of Type Strains, Phase IV (KMG-IV): sequencing the most valuable type-strain genomes for metagenomic binning, comparative biology and taxonomic classification.</title>
        <authorList>
            <person name="Goeker M."/>
        </authorList>
    </citation>
    <scope>NUCLEOTIDE SEQUENCE [LARGE SCALE GENOMIC DNA]</scope>
    <source>
        <strain evidence="1 2">DSM 19345</strain>
    </source>
</reference>
<sequence>MSADQNRVGPPEQTDFFARATGYPYSRHLCPVLFDPARGTHPAELIRLGEQGEAVLEGLARPIPVHAATVRIGARIVVIENAVVVIAAGSNASPHQLQRKYAGRADARPMLVMPAIVHGACSVYSAHVTAYGSIAATLHPDPAGKNGLHVLVMPVTELAPMNATESLGINYVLAAPTGVSADVGGHRIARPLAYVSRRGALTIDGRPVRLVELDGGAGARPAASQIEMLNRARRLMEWQGPLEAFVAAMIADPDYRRAVTSRLAADAVPWHLDGSEVLAGC</sequence>
<dbReference type="AlphaFoldDB" id="A0A4R3MMT7"/>
<accession>A0A4R3MMT7</accession>
<proteinExistence type="predicted"/>
<comment type="caution">
    <text evidence="1">The sequence shown here is derived from an EMBL/GenBank/DDBJ whole genome shotgun (WGS) entry which is preliminary data.</text>
</comment>
<dbReference type="RefSeq" id="WP_132804712.1">
    <property type="nucleotide sequence ID" value="NZ_SMAK01000001.1"/>
</dbReference>
<dbReference type="OrthoDB" id="7626403at2"/>
<evidence type="ECO:0000313" key="1">
    <source>
        <dbReference type="EMBL" id="TCT13316.1"/>
    </source>
</evidence>
<gene>
    <name evidence="1" type="ORF">EDC22_101179</name>
</gene>
<dbReference type="EMBL" id="SMAK01000001">
    <property type="protein sequence ID" value="TCT13316.1"/>
    <property type="molecule type" value="Genomic_DNA"/>
</dbReference>
<evidence type="ECO:0000313" key="2">
    <source>
        <dbReference type="Proteomes" id="UP000295678"/>
    </source>
</evidence>